<sequence>MVASGGIAVRSVLDLQDSNHMTLVRAGLGWDVDPKAGDVDLDVSVVLFAQGGKEIGAVFFGNLAEFGVEHRRRSLARQEKIPASGDNLTGEGAGDDEVMMAARQEVEGAEDLARELRGLESADSQQGYASSEAQTRYHTLVYPGTSYGAQCWTSQASQVTSQSAIAEAMGAEATTSEAIKIPHAPSDEVSQGKDAQTPSTAEARTQPVRDFRT</sequence>
<feature type="region of interest" description="Disordered" evidence="1">
    <location>
        <begin position="169"/>
        <end position="213"/>
    </location>
</feature>
<dbReference type="InterPro" id="IPR003325">
    <property type="entry name" value="TerD"/>
</dbReference>
<gene>
    <name evidence="3" type="ORF">PCOR1329_LOCUS60925</name>
</gene>
<reference evidence="3" key="1">
    <citation type="submission" date="2023-10" db="EMBL/GenBank/DDBJ databases">
        <authorList>
            <person name="Chen Y."/>
            <person name="Shah S."/>
            <person name="Dougan E. K."/>
            <person name="Thang M."/>
            <person name="Chan C."/>
        </authorList>
    </citation>
    <scope>NUCLEOTIDE SEQUENCE [LARGE SCALE GENOMIC DNA]</scope>
</reference>
<evidence type="ECO:0000259" key="2">
    <source>
        <dbReference type="Pfam" id="PF02342"/>
    </source>
</evidence>
<dbReference type="Proteomes" id="UP001189429">
    <property type="component" value="Unassembled WGS sequence"/>
</dbReference>
<dbReference type="Pfam" id="PF02342">
    <property type="entry name" value="TerD"/>
    <property type="match status" value="1"/>
</dbReference>
<dbReference type="EMBL" id="CAUYUJ010017649">
    <property type="protein sequence ID" value="CAK0876620.1"/>
    <property type="molecule type" value="Genomic_DNA"/>
</dbReference>
<protein>
    <recommendedName>
        <fullName evidence="2">TerD domain-containing protein</fullName>
    </recommendedName>
</protein>
<name>A0ABN9VT31_9DINO</name>
<accession>A0ABN9VT31</accession>
<evidence type="ECO:0000313" key="3">
    <source>
        <dbReference type="EMBL" id="CAK0876620.1"/>
    </source>
</evidence>
<dbReference type="Gene3D" id="2.60.60.30">
    <property type="entry name" value="sav2460 like domains"/>
    <property type="match status" value="1"/>
</dbReference>
<evidence type="ECO:0000256" key="1">
    <source>
        <dbReference type="SAM" id="MobiDB-lite"/>
    </source>
</evidence>
<organism evidence="3 4">
    <name type="scientific">Prorocentrum cordatum</name>
    <dbReference type="NCBI Taxonomy" id="2364126"/>
    <lineage>
        <taxon>Eukaryota</taxon>
        <taxon>Sar</taxon>
        <taxon>Alveolata</taxon>
        <taxon>Dinophyceae</taxon>
        <taxon>Prorocentrales</taxon>
        <taxon>Prorocentraceae</taxon>
        <taxon>Prorocentrum</taxon>
    </lineage>
</organism>
<proteinExistence type="predicted"/>
<keyword evidence="4" id="KW-1185">Reference proteome</keyword>
<evidence type="ECO:0000313" key="4">
    <source>
        <dbReference type="Proteomes" id="UP001189429"/>
    </source>
</evidence>
<feature type="compositionally biased region" description="Polar residues" evidence="1">
    <location>
        <begin position="193"/>
        <end position="203"/>
    </location>
</feature>
<feature type="domain" description="TerD" evidence="2">
    <location>
        <begin position="15"/>
        <end position="106"/>
    </location>
</feature>
<comment type="caution">
    <text evidence="3">The sequence shown here is derived from an EMBL/GenBank/DDBJ whole genome shotgun (WGS) entry which is preliminary data.</text>
</comment>